<dbReference type="InterPro" id="IPR006200">
    <property type="entry name" value="LexA"/>
</dbReference>
<keyword evidence="4" id="KW-0227">DNA damage</keyword>
<reference evidence="14" key="1">
    <citation type="submission" date="2018-05" db="EMBL/GenBank/DDBJ databases">
        <authorList>
            <person name="Lanie J.A."/>
            <person name="Ng W.-L."/>
            <person name="Kazmierczak K.M."/>
            <person name="Andrzejewski T.M."/>
            <person name="Davidsen T.M."/>
            <person name="Wayne K.J."/>
            <person name="Tettelin H."/>
            <person name="Glass J.I."/>
            <person name="Rusch D."/>
            <person name="Podicherti R."/>
            <person name="Tsui H.-C.T."/>
            <person name="Winkler M.E."/>
        </authorList>
    </citation>
    <scope>NUCLEOTIDE SEQUENCE</scope>
</reference>
<dbReference type="InterPro" id="IPR015927">
    <property type="entry name" value="Peptidase_S24_S26A/B/C"/>
</dbReference>
<dbReference type="AlphaFoldDB" id="A0A381RYK8"/>
<keyword evidence="10" id="KW-0234">DNA repair</keyword>
<keyword evidence="7" id="KW-0805">Transcription regulation</keyword>
<dbReference type="GO" id="GO:0045892">
    <property type="term" value="P:negative regulation of DNA-templated transcription"/>
    <property type="evidence" value="ECO:0007669"/>
    <property type="project" value="InterPro"/>
</dbReference>
<dbReference type="Gene3D" id="1.10.10.10">
    <property type="entry name" value="Winged helix-like DNA-binding domain superfamily/Winged helix DNA-binding domain"/>
    <property type="match status" value="1"/>
</dbReference>
<evidence type="ECO:0000259" key="13">
    <source>
        <dbReference type="Pfam" id="PF01726"/>
    </source>
</evidence>
<dbReference type="InterPro" id="IPR036286">
    <property type="entry name" value="LexA/Signal_pep-like_sf"/>
</dbReference>
<accession>A0A381RYK8</accession>
<dbReference type="GO" id="GO:0009432">
    <property type="term" value="P:SOS response"/>
    <property type="evidence" value="ECO:0007669"/>
    <property type="project" value="UniProtKB-KW"/>
</dbReference>
<dbReference type="InterPro" id="IPR036388">
    <property type="entry name" value="WH-like_DNA-bd_sf"/>
</dbReference>
<organism evidence="14">
    <name type="scientific">marine metagenome</name>
    <dbReference type="NCBI Taxonomy" id="408172"/>
    <lineage>
        <taxon>unclassified sequences</taxon>
        <taxon>metagenomes</taxon>
        <taxon>ecological metagenomes</taxon>
    </lineage>
</organism>
<evidence type="ECO:0008006" key="15">
    <source>
        <dbReference type="Google" id="ProtNLM"/>
    </source>
</evidence>
<keyword evidence="11" id="KW-0742">SOS response</keyword>
<feature type="domain" description="Peptidase S24/S26A/S26B/S26C" evidence="12">
    <location>
        <begin position="81"/>
        <end position="195"/>
    </location>
</feature>
<dbReference type="NCBIfam" id="TIGR00498">
    <property type="entry name" value="lexA"/>
    <property type="match status" value="1"/>
</dbReference>
<dbReference type="Pfam" id="PF00717">
    <property type="entry name" value="Peptidase_S24"/>
    <property type="match status" value="1"/>
</dbReference>
<dbReference type="InterPro" id="IPR006197">
    <property type="entry name" value="Peptidase_S24_LexA"/>
</dbReference>
<dbReference type="SUPFAM" id="SSF51306">
    <property type="entry name" value="LexA/Signal peptidase"/>
    <property type="match status" value="1"/>
</dbReference>
<keyword evidence="8" id="KW-0238">DNA-binding</keyword>
<dbReference type="PANTHER" id="PTHR33516">
    <property type="entry name" value="LEXA REPRESSOR"/>
    <property type="match status" value="1"/>
</dbReference>
<evidence type="ECO:0000256" key="7">
    <source>
        <dbReference type="ARBA" id="ARBA00023015"/>
    </source>
</evidence>
<dbReference type="GO" id="GO:0006508">
    <property type="term" value="P:proteolysis"/>
    <property type="evidence" value="ECO:0007669"/>
    <property type="project" value="InterPro"/>
</dbReference>
<evidence type="ECO:0000256" key="6">
    <source>
        <dbReference type="ARBA" id="ARBA00022813"/>
    </source>
</evidence>
<dbReference type="EMBL" id="UINC01002463">
    <property type="protein sequence ID" value="SUZ96935.1"/>
    <property type="molecule type" value="Genomic_DNA"/>
</dbReference>
<dbReference type="CDD" id="cd06529">
    <property type="entry name" value="S24_LexA-like"/>
    <property type="match status" value="1"/>
</dbReference>
<protein>
    <recommendedName>
        <fullName evidence="15">LexA repressor</fullName>
    </recommendedName>
</protein>
<dbReference type="InterPro" id="IPR039418">
    <property type="entry name" value="LexA-like"/>
</dbReference>
<dbReference type="GO" id="GO:0003677">
    <property type="term" value="F:DNA binding"/>
    <property type="evidence" value="ECO:0007669"/>
    <property type="project" value="UniProtKB-KW"/>
</dbReference>
<dbReference type="SUPFAM" id="SSF46785">
    <property type="entry name" value="Winged helix' DNA-binding domain"/>
    <property type="match status" value="1"/>
</dbReference>
<dbReference type="InterPro" id="IPR006199">
    <property type="entry name" value="LexA_DNA-bd_dom"/>
</dbReference>
<evidence type="ECO:0000313" key="14">
    <source>
        <dbReference type="EMBL" id="SUZ96935.1"/>
    </source>
</evidence>
<comment type="similarity">
    <text evidence="1">Belongs to the peptidase S24 family.</text>
</comment>
<evidence type="ECO:0000256" key="11">
    <source>
        <dbReference type="ARBA" id="ARBA00023236"/>
    </source>
</evidence>
<evidence type="ECO:0000256" key="10">
    <source>
        <dbReference type="ARBA" id="ARBA00023204"/>
    </source>
</evidence>
<sequence length="202" mass="22345">MLTPSERKTLKFIQRYCMEKGYSPTLTEIAEGIGIKSKGVAHRYLKTLESLNMVSIASHRKRGICLNLEAYENQSVAPIIPLLGRIAAGQPIEAIEGREEINLADFIMNPDRYALQVTGDSMIEAGILDGDTVIIKHQNIADNGDIIVALIDGIEATLKRLKKLPNGMVLLVPENKLMEAISYEAERIQIQGVVVGQLRSYQ</sequence>
<keyword evidence="3" id="KW-0235">DNA replication</keyword>
<dbReference type="HAMAP" id="MF_00015">
    <property type="entry name" value="LexA"/>
    <property type="match status" value="1"/>
</dbReference>
<dbReference type="GO" id="GO:0004252">
    <property type="term" value="F:serine-type endopeptidase activity"/>
    <property type="evidence" value="ECO:0007669"/>
    <property type="project" value="InterPro"/>
</dbReference>
<evidence type="ECO:0000256" key="4">
    <source>
        <dbReference type="ARBA" id="ARBA00022763"/>
    </source>
</evidence>
<feature type="domain" description="LexA repressor DNA-binding" evidence="13">
    <location>
        <begin position="2"/>
        <end position="63"/>
    </location>
</feature>
<proteinExistence type="inferred from homology"/>
<keyword evidence="2" id="KW-0678">Repressor</keyword>
<dbReference type="PRINTS" id="PR00726">
    <property type="entry name" value="LEXASERPTASE"/>
</dbReference>
<gene>
    <name evidence="14" type="ORF">METZ01_LOCUS49789</name>
</gene>
<dbReference type="Gene3D" id="2.10.109.10">
    <property type="entry name" value="Umud Fragment, subunit A"/>
    <property type="match status" value="1"/>
</dbReference>
<evidence type="ECO:0000256" key="2">
    <source>
        <dbReference type="ARBA" id="ARBA00022491"/>
    </source>
</evidence>
<dbReference type="Pfam" id="PF01726">
    <property type="entry name" value="LexA_DNA_bind"/>
    <property type="match status" value="1"/>
</dbReference>
<dbReference type="InterPro" id="IPR050077">
    <property type="entry name" value="LexA_repressor"/>
</dbReference>
<dbReference type="PANTHER" id="PTHR33516:SF2">
    <property type="entry name" value="LEXA REPRESSOR-RELATED"/>
    <property type="match status" value="1"/>
</dbReference>
<evidence type="ECO:0000256" key="5">
    <source>
        <dbReference type="ARBA" id="ARBA00022801"/>
    </source>
</evidence>
<keyword evidence="5" id="KW-0378">Hydrolase</keyword>
<name>A0A381RYK8_9ZZZZ</name>
<keyword evidence="6" id="KW-0068">Autocatalytic cleavage</keyword>
<evidence type="ECO:0000256" key="3">
    <source>
        <dbReference type="ARBA" id="ARBA00022705"/>
    </source>
</evidence>
<dbReference type="GO" id="GO:0006260">
    <property type="term" value="P:DNA replication"/>
    <property type="evidence" value="ECO:0007669"/>
    <property type="project" value="UniProtKB-KW"/>
</dbReference>
<keyword evidence="9" id="KW-0804">Transcription</keyword>
<evidence type="ECO:0000256" key="8">
    <source>
        <dbReference type="ARBA" id="ARBA00023125"/>
    </source>
</evidence>
<dbReference type="InterPro" id="IPR036390">
    <property type="entry name" value="WH_DNA-bd_sf"/>
</dbReference>
<evidence type="ECO:0000256" key="1">
    <source>
        <dbReference type="ARBA" id="ARBA00007484"/>
    </source>
</evidence>
<evidence type="ECO:0000259" key="12">
    <source>
        <dbReference type="Pfam" id="PF00717"/>
    </source>
</evidence>
<evidence type="ECO:0000256" key="9">
    <source>
        <dbReference type="ARBA" id="ARBA00023163"/>
    </source>
</evidence>
<dbReference type="GO" id="GO:0006281">
    <property type="term" value="P:DNA repair"/>
    <property type="evidence" value="ECO:0007669"/>
    <property type="project" value="UniProtKB-KW"/>
</dbReference>